<organism evidence="1 2">
    <name type="scientific">Klebsiella pneumoniae</name>
    <dbReference type="NCBI Taxonomy" id="573"/>
    <lineage>
        <taxon>Bacteria</taxon>
        <taxon>Pseudomonadati</taxon>
        <taxon>Pseudomonadota</taxon>
        <taxon>Gammaproteobacteria</taxon>
        <taxon>Enterobacterales</taxon>
        <taxon>Enterobacteriaceae</taxon>
        <taxon>Klebsiella/Raoultella group</taxon>
        <taxon>Klebsiella</taxon>
        <taxon>Klebsiella pneumoniae complex</taxon>
    </lineage>
</organism>
<dbReference type="EMBL" id="UGLH01000006">
    <property type="protein sequence ID" value="STT84788.1"/>
    <property type="molecule type" value="Genomic_DNA"/>
</dbReference>
<protein>
    <submittedName>
        <fullName evidence="1">Membrane protein</fullName>
    </submittedName>
</protein>
<evidence type="ECO:0000313" key="1">
    <source>
        <dbReference type="EMBL" id="STT84788.1"/>
    </source>
</evidence>
<sequence length="38" mass="3872">MKPAKIAVVTLFLLMAIGGISGVMLARLFPLLCVAGVG</sequence>
<accession>A0A377XPV6</accession>
<evidence type="ECO:0000313" key="2">
    <source>
        <dbReference type="Proteomes" id="UP000254340"/>
    </source>
</evidence>
<name>A0A377XPV6_KLEPN</name>
<proteinExistence type="predicted"/>
<dbReference type="Proteomes" id="UP000254340">
    <property type="component" value="Unassembled WGS sequence"/>
</dbReference>
<dbReference type="AlphaFoldDB" id="A0A377XPV6"/>
<reference evidence="1 2" key="1">
    <citation type="submission" date="2018-06" db="EMBL/GenBank/DDBJ databases">
        <authorList>
            <consortium name="Pathogen Informatics"/>
            <person name="Doyle S."/>
        </authorList>
    </citation>
    <scope>NUCLEOTIDE SEQUENCE [LARGE SCALE GENOMIC DNA]</scope>
    <source>
        <strain evidence="1 2">NCTC5047</strain>
    </source>
</reference>
<gene>
    <name evidence="1" type="ORF">NCTC5047_05849</name>
</gene>